<organism evidence="1 2">
    <name type="scientific">Lupinus luteus</name>
    <name type="common">European yellow lupine</name>
    <dbReference type="NCBI Taxonomy" id="3873"/>
    <lineage>
        <taxon>Eukaryota</taxon>
        <taxon>Viridiplantae</taxon>
        <taxon>Streptophyta</taxon>
        <taxon>Embryophyta</taxon>
        <taxon>Tracheophyta</taxon>
        <taxon>Spermatophyta</taxon>
        <taxon>Magnoliopsida</taxon>
        <taxon>eudicotyledons</taxon>
        <taxon>Gunneridae</taxon>
        <taxon>Pentapetalae</taxon>
        <taxon>rosids</taxon>
        <taxon>fabids</taxon>
        <taxon>Fabales</taxon>
        <taxon>Fabaceae</taxon>
        <taxon>Papilionoideae</taxon>
        <taxon>50 kb inversion clade</taxon>
        <taxon>genistoids sensu lato</taxon>
        <taxon>core genistoids</taxon>
        <taxon>Genisteae</taxon>
        <taxon>Lupinus</taxon>
    </lineage>
</organism>
<dbReference type="AlphaFoldDB" id="A0AAV1WUB9"/>
<comment type="caution">
    <text evidence="1">The sequence shown here is derived from an EMBL/GenBank/DDBJ whole genome shotgun (WGS) entry which is preliminary data.</text>
</comment>
<gene>
    <name evidence="1" type="ORF">LLUT_LOCUS13919</name>
</gene>
<reference evidence="1 2" key="1">
    <citation type="submission" date="2024-03" db="EMBL/GenBank/DDBJ databases">
        <authorList>
            <person name="Martinez-Hernandez J."/>
        </authorList>
    </citation>
    <scope>NUCLEOTIDE SEQUENCE [LARGE SCALE GENOMIC DNA]</scope>
</reference>
<sequence length="69" mass="7465">MVTGGFIGNVESEKIREVGFKELENGTNDEINGLVQVIKENEGLKSIEESLLGTGENSKLRILGSNWGS</sequence>
<proteinExistence type="predicted"/>
<protein>
    <submittedName>
        <fullName evidence="1">Uncharacterized protein</fullName>
    </submittedName>
</protein>
<accession>A0AAV1WUB9</accession>
<dbReference type="EMBL" id="CAXHTB010000009">
    <property type="protein sequence ID" value="CAL0312859.1"/>
    <property type="molecule type" value="Genomic_DNA"/>
</dbReference>
<keyword evidence="2" id="KW-1185">Reference proteome</keyword>
<dbReference type="Proteomes" id="UP001497480">
    <property type="component" value="Unassembled WGS sequence"/>
</dbReference>
<evidence type="ECO:0000313" key="2">
    <source>
        <dbReference type="Proteomes" id="UP001497480"/>
    </source>
</evidence>
<name>A0AAV1WUB9_LUPLU</name>
<evidence type="ECO:0000313" key="1">
    <source>
        <dbReference type="EMBL" id="CAL0312859.1"/>
    </source>
</evidence>